<dbReference type="PROSITE" id="PS50005">
    <property type="entry name" value="TPR"/>
    <property type="match status" value="4"/>
</dbReference>
<dbReference type="InterPro" id="IPR040632">
    <property type="entry name" value="Sulfotransfer_4"/>
</dbReference>
<dbReference type="InterPro" id="IPR029044">
    <property type="entry name" value="Nucleotide-diphossugar_trans"/>
</dbReference>
<keyword evidence="4 12" id="KW-0328">Glycosyltransferase</keyword>
<feature type="repeat" description="TPR" evidence="8">
    <location>
        <begin position="134"/>
        <end position="167"/>
    </location>
</feature>
<dbReference type="RefSeq" id="WP_083933009.1">
    <property type="nucleotide sequence ID" value="NZ_BMXD01000001.1"/>
</dbReference>
<dbReference type="Pfam" id="PF13181">
    <property type="entry name" value="TPR_8"/>
    <property type="match status" value="1"/>
</dbReference>
<keyword evidence="6" id="KW-0677">Repeat</keyword>
<dbReference type="Gene3D" id="3.40.50.11380">
    <property type="match status" value="1"/>
</dbReference>
<evidence type="ECO:0000313" key="13">
    <source>
        <dbReference type="Proteomes" id="UP001595640"/>
    </source>
</evidence>
<dbReference type="Gene3D" id="3.40.50.300">
    <property type="entry name" value="P-loop containing nucleotide triphosphate hydrolases"/>
    <property type="match status" value="1"/>
</dbReference>
<dbReference type="InterPro" id="IPR019734">
    <property type="entry name" value="TPR_rpt"/>
</dbReference>
<evidence type="ECO:0000256" key="4">
    <source>
        <dbReference type="ARBA" id="ARBA00022676"/>
    </source>
</evidence>
<dbReference type="InterPro" id="IPR051939">
    <property type="entry name" value="Glycosyltr_41/O-GlcNAc_trsf"/>
</dbReference>
<dbReference type="SMART" id="SM00028">
    <property type="entry name" value="TPR"/>
    <property type="match status" value="4"/>
</dbReference>
<organism evidence="12 13">
    <name type="scientific">Modicisalibacter luteus</name>
    <dbReference type="NCBI Taxonomy" id="453962"/>
    <lineage>
        <taxon>Bacteria</taxon>
        <taxon>Pseudomonadati</taxon>
        <taxon>Pseudomonadota</taxon>
        <taxon>Gammaproteobacteria</taxon>
        <taxon>Oceanospirillales</taxon>
        <taxon>Halomonadaceae</taxon>
        <taxon>Modicisalibacter</taxon>
    </lineage>
</organism>
<dbReference type="InterPro" id="IPR001173">
    <property type="entry name" value="Glyco_trans_2-like"/>
</dbReference>
<evidence type="ECO:0000259" key="11">
    <source>
        <dbReference type="Pfam" id="PF13844"/>
    </source>
</evidence>
<dbReference type="SUPFAM" id="SSF53448">
    <property type="entry name" value="Nucleotide-diphospho-sugar transferases"/>
    <property type="match status" value="2"/>
</dbReference>
<comment type="similarity">
    <text evidence="2">Belongs to the glycosyltransferase 41 family. O-GlcNAc transferase subfamily.</text>
</comment>
<evidence type="ECO:0000256" key="7">
    <source>
        <dbReference type="ARBA" id="ARBA00022803"/>
    </source>
</evidence>
<evidence type="ECO:0000313" key="12">
    <source>
        <dbReference type="EMBL" id="MFC3293135.1"/>
    </source>
</evidence>
<feature type="domain" description="O-GlcNAc transferase C-terminal" evidence="11">
    <location>
        <begin position="274"/>
        <end position="434"/>
    </location>
</feature>
<comment type="caution">
    <text evidence="12">The sequence shown here is derived from an EMBL/GenBank/DDBJ whole genome shotgun (WGS) entry which is preliminary data.</text>
</comment>
<dbReference type="SUPFAM" id="SSF52540">
    <property type="entry name" value="P-loop containing nucleoside triphosphate hydrolases"/>
    <property type="match status" value="1"/>
</dbReference>
<proteinExistence type="inferred from homology"/>
<dbReference type="GO" id="GO:0016757">
    <property type="term" value="F:glycosyltransferase activity"/>
    <property type="evidence" value="ECO:0007669"/>
    <property type="project" value="UniProtKB-KW"/>
</dbReference>
<feature type="region of interest" description="Disordered" evidence="9">
    <location>
        <begin position="1"/>
        <end position="29"/>
    </location>
</feature>
<dbReference type="SUPFAM" id="SSF53756">
    <property type="entry name" value="UDP-Glycosyltransferase/glycogen phosphorylase"/>
    <property type="match status" value="1"/>
</dbReference>
<feature type="compositionally biased region" description="Polar residues" evidence="9">
    <location>
        <begin position="8"/>
        <end position="29"/>
    </location>
</feature>
<name>A0ABV7M3M3_9GAMM</name>
<sequence length="1729" mass="195327">MSRKSRKSLSPSTRQSTPSTISRQSDNASTIPVAQQHTLLKAYQSGEMAKVRRLADKLTQRYPDQAFGWKWLGLCLTHSQRTEDAIAVYDMALSLHPGDTELLLALGKANLSLHRWEEATDALEQALTIHPDIAHAHLGIARARFGQGKFLQAVDEIDKAYALLPNDDEILTYYITIRAKARRFDGMREKCHQLISINKSNPSLYTLVGNKLAELGHFDEAEQHFQKALTLDSQNVLAFSSLVFNLHYNPAHNAEYIHSQILHWGRKLSSAGEAHLEHSTQAESRKRLRLGLISAGLRSHPVGLMITTVLEALPVEAFEVIAYPTNDINDHVTARLKQCVQYWHPIASLDAEALANKLRSDKIDILFDLSGHGDGNRLDTLVRKPAPLIIKWVGGLVNTTGLEAIDYLLSDVVETPPGIDDAYLEKLIRLPDDYICYMPPEYAPNIQSLPALANGHVTFGCFNNPAKINDVLLIEWAQLLQSVPDSRLLLKGAQYDDQGFCNRIFATLKQQGVEAHRVIMEGPAGHKEFLEAYNQVDIALDSWPYSGGLTTCEALLMGVPVVTMPGPTFAGRHSATHLVNAGMPELVTNSWDEYRARVIELASDLDSLSTIRTHLRDVLLQSPVCDGPRFAKHFTTAMRAIWQRYCEGKSPAALTLDKEGIAQFEDEDQPVEITHPEALEEGRSEFSWQFKGKIIAINNGGQLLHSDVIRQMLQNKTLELIVFDPASHALDTSLKNHEGVHYYPNTTLGNGQPGALYACLDPKLSASLKPLQGSDLPEDIAKGSQILTQVPLSTIALDKVEGLPAIDWLVLDAMNDSAAILENGGQALKDALLIQAKVVFQNSHERQPNLAEMSHWASRHGFRFYRLHEPQHRSRLPKDKLSEQCQATELVTADALYLPSQERLTQLNDNQLTKLAFVLRTMYGVKDLTYELLSQMDETRADQYLAGEEATYKGNLSSRDHFATLLTKTAITPPSIAVPNQHISEYAVMVDVRDLPSFILQDPTDIVVLMPTIDTEKGLATARILKKRAGTDCNIILLHDTVRQGFIKTINDAFKYIETKYIVYLAEDAFPGRNWLRYAYQTLEKSGKGLLAFNDGKWNGLIASFGMVRRDWIIKLYNGSLFYSGYQSHAADDELTILARANGEHIYSPEATLIEVDPEKDFVGKANRQDRLLLQERFFTGFDQLASLNKLKKISKDYGIDLRDKRLSLPNGKNATRGYDSIEKRSSEPDIEVSIVIPAFKPRWFEEALLSALSQDYSSFEVVVCDDCPTDGIREIVMRYLSTSRVPLRYFRNEKPLGEIENITRCIRESRGKFIKPLYDDDTLSINSVKNLVSVFYNTPNTALASSQRNIIDEKGALMQSKPIAYQFPFDKDTYINGEDLVSLYAHGLINFIGEPTCVMFRKSLVEHYGRNLFLLGGEDIYGRADLAAWMNILRSGNLVMLKENLSSFRISAEQSSHTSRQYGNQEGIRTFCRMIRELGWHKGNKMVRISPLNAIDNVQYFDFIDFWKKTSSLNKINQAHSPREKNKIFCIGRNKTGTTSLQHLFFELGYVVGDQREAERLADTDYFDGYFHRIIKYCENAQFFQDVPFSLPETYKHVDKAFPGSKFILTIRDNSEQWYQSLLNFHIKKFSSGAHAPTKLDLQNSGYISKDFLYKSLKICGINDNDLYNKSILKRHYDNYNSEVIKYFEGRDNFIVINISKDEDLPRLLEFLGISSTRIKNFPWLNKS</sequence>
<dbReference type="EC" id="2.4.1.255" evidence="3"/>
<accession>A0ABV7M3M3</accession>
<dbReference type="PANTHER" id="PTHR44835:SF1">
    <property type="entry name" value="PROTEIN O-GLCNAC TRANSFERASE"/>
    <property type="match status" value="1"/>
</dbReference>
<feature type="repeat" description="TPR" evidence="8">
    <location>
        <begin position="66"/>
        <end position="99"/>
    </location>
</feature>
<dbReference type="Pfam" id="PF00535">
    <property type="entry name" value="Glycos_transf_2"/>
    <property type="match status" value="1"/>
</dbReference>
<dbReference type="Gene3D" id="3.40.50.2000">
    <property type="entry name" value="Glycogen Phosphorylase B"/>
    <property type="match status" value="1"/>
</dbReference>
<dbReference type="InterPro" id="IPR011990">
    <property type="entry name" value="TPR-like_helical_dom_sf"/>
</dbReference>
<dbReference type="Gene3D" id="1.25.40.10">
    <property type="entry name" value="Tetratricopeptide repeat domain"/>
    <property type="match status" value="1"/>
</dbReference>
<dbReference type="Pfam" id="PF17784">
    <property type="entry name" value="Sulfotransfer_4"/>
    <property type="match status" value="1"/>
</dbReference>
<dbReference type="Pfam" id="PF14559">
    <property type="entry name" value="TPR_19"/>
    <property type="match status" value="1"/>
</dbReference>
<keyword evidence="5 12" id="KW-0808">Transferase</keyword>
<comment type="pathway">
    <text evidence="1">Protein modification; protein glycosylation.</text>
</comment>
<evidence type="ECO:0000256" key="1">
    <source>
        <dbReference type="ARBA" id="ARBA00004922"/>
    </source>
</evidence>
<dbReference type="InterPro" id="IPR027417">
    <property type="entry name" value="P-loop_NTPase"/>
</dbReference>
<evidence type="ECO:0000256" key="5">
    <source>
        <dbReference type="ARBA" id="ARBA00022679"/>
    </source>
</evidence>
<evidence type="ECO:0000256" key="2">
    <source>
        <dbReference type="ARBA" id="ARBA00005386"/>
    </source>
</evidence>
<keyword evidence="7 8" id="KW-0802">TPR repeat</keyword>
<evidence type="ECO:0000256" key="6">
    <source>
        <dbReference type="ARBA" id="ARBA00022737"/>
    </source>
</evidence>
<protein>
    <recommendedName>
        <fullName evidence="3">protein O-GlcNAc transferase</fullName>
        <ecNumber evidence="3">2.4.1.255</ecNumber>
    </recommendedName>
</protein>
<dbReference type="SUPFAM" id="SSF48452">
    <property type="entry name" value="TPR-like"/>
    <property type="match status" value="1"/>
</dbReference>
<evidence type="ECO:0000256" key="3">
    <source>
        <dbReference type="ARBA" id="ARBA00011970"/>
    </source>
</evidence>
<dbReference type="InterPro" id="IPR029489">
    <property type="entry name" value="OGT/SEC/SPY_C"/>
</dbReference>
<dbReference type="Gene3D" id="3.90.550.10">
    <property type="entry name" value="Spore Coat Polysaccharide Biosynthesis Protein SpsA, Chain A"/>
    <property type="match status" value="2"/>
</dbReference>
<dbReference type="Proteomes" id="UP001595640">
    <property type="component" value="Unassembled WGS sequence"/>
</dbReference>
<dbReference type="CDD" id="cd00761">
    <property type="entry name" value="Glyco_tranf_GTA_type"/>
    <property type="match status" value="2"/>
</dbReference>
<feature type="repeat" description="TPR" evidence="8">
    <location>
        <begin position="202"/>
        <end position="235"/>
    </location>
</feature>
<evidence type="ECO:0000259" key="10">
    <source>
        <dbReference type="Pfam" id="PF00535"/>
    </source>
</evidence>
<dbReference type="PANTHER" id="PTHR44835">
    <property type="entry name" value="UDP-N-ACETYLGLUCOSAMINE--PEPTIDE N-ACETYLGLUCOSAMINYLTRANSFERASE SPINDLY-RELATED"/>
    <property type="match status" value="1"/>
</dbReference>
<dbReference type="Pfam" id="PF13844">
    <property type="entry name" value="Glyco_transf_41"/>
    <property type="match status" value="2"/>
</dbReference>
<reference evidence="13" key="1">
    <citation type="journal article" date="2019" name="Int. J. Syst. Evol. Microbiol.">
        <title>The Global Catalogue of Microorganisms (GCM) 10K type strain sequencing project: providing services to taxonomists for standard genome sequencing and annotation.</title>
        <authorList>
            <consortium name="The Broad Institute Genomics Platform"/>
            <consortium name="The Broad Institute Genome Sequencing Center for Infectious Disease"/>
            <person name="Wu L."/>
            <person name="Ma J."/>
        </authorList>
    </citation>
    <scope>NUCLEOTIDE SEQUENCE [LARGE SCALE GENOMIC DNA]</scope>
    <source>
        <strain evidence="13">KCTC 12847</strain>
    </source>
</reference>
<feature type="domain" description="Glycosyltransferase 2-like" evidence="10">
    <location>
        <begin position="1234"/>
        <end position="1408"/>
    </location>
</feature>
<keyword evidence="13" id="KW-1185">Reference proteome</keyword>
<evidence type="ECO:0000256" key="8">
    <source>
        <dbReference type="PROSITE-ProRule" id="PRU00339"/>
    </source>
</evidence>
<evidence type="ECO:0000256" key="9">
    <source>
        <dbReference type="SAM" id="MobiDB-lite"/>
    </source>
</evidence>
<gene>
    <name evidence="12" type="ORF">ACFOEI_13855</name>
</gene>
<feature type="domain" description="O-GlcNAc transferase C-terminal" evidence="11">
    <location>
        <begin position="452"/>
        <end position="631"/>
    </location>
</feature>
<feature type="repeat" description="TPR" evidence="8">
    <location>
        <begin position="100"/>
        <end position="133"/>
    </location>
</feature>
<dbReference type="EMBL" id="JBHRUH010000031">
    <property type="protein sequence ID" value="MFC3293135.1"/>
    <property type="molecule type" value="Genomic_DNA"/>
</dbReference>